<dbReference type="Proteomes" id="UP000009022">
    <property type="component" value="Unassembled WGS sequence"/>
</dbReference>
<dbReference type="InParanoid" id="B3SF87"/>
<accession>B3SF87</accession>
<dbReference type="HOGENOM" id="CLU_1606858_0_0_1"/>
<protein>
    <submittedName>
        <fullName evidence="2">Uncharacterized protein</fullName>
    </submittedName>
</protein>
<sequence length="166" mass="19163">MSQPSFLGRVIPDNVARVIVAVILTVIAWDAANFGLYWVYKLEVYLIFGTVLTVMVLAIFVFLRTTHDCERFMEGDKNEDEDEDEDEESEITWGIAVGCYVIIVILIIVFPKFRFTRCHLRNATIQNFSNHIISSHALKWINSSCPPLFLDNTYDRYVNVTDNVYN</sequence>
<keyword evidence="1" id="KW-0472">Membrane</keyword>
<dbReference type="RefSeq" id="XP_002118906.1">
    <property type="nucleotide sequence ID" value="XM_002118870.1"/>
</dbReference>
<keyword evidence="1" id="KW-1133">Transmembrane helix</keyword>
<feature type="transmembrane region" description="Helical" evidence="1">
    <location>
        <begin position="44"/>
        <end position="63"/>
    </location>
</feature>
<reference evidence="2 3" key="1">
    <citation type="journal article" date="2008" name="Nature">
        <title>The Trichoplax genome and the nature of placozoans.</title>
        <authorList>
            <person name="Srivastava M."/>
            <person name="Begovic E."/>
            <person name="Chapman J."/>
            <person name="Putnam N.H."/>
            <person name="Hellsten U."/>
            <person name="Kawashima T."/>
            <person name="Kuo A."/>
            <person name="Mitros T."/>
            <person name="Salamov A."/>
            <person name="Carpenter M.L."/>
            <person name="Signorovitch A.Y."/>
            <person name="Moreno M.A."/>
            <person name="Kamm K."/>
            <person name="Grimwood J."/>
            <person name="Schmutz J."/>
            <person name="Shapiro H."/>
            <person name="Grigoriev I.V."/>
            <person name="Buss L.W."/>
            <person name="Schierwater B."/>
            <person name="Dellaporta S.L."/>
            <person name="Rokhsar D.S."/>
        </authorList>
    </citation>
    <scope>NUCLEOTIDE SEQUENCE [LARGE SCALE GENOMIC DNA]</scope>
    <source>
        <strain evidence="2 3">Grell-BS-1999</strain>
    </source>
</reference>
<feature type="transmembrane region" description="Helical" evidence="1">
    <location>
        <begin position="15"/>
        <end position="32"/>
    </location>
</feature>
<dbReference type="GeneID" id="6760120"/>
<gene>
    <name evidence="2" type="ORF">TRIADDRAFT_62893</name>
</gene>
<keyword evidence="3" id="KW-1185">Reference proteome</keyword>
<dbReference type="EMBL" id="DS986000">
    <property type="protein sequence ID" value="EDV18608.1"/>
    <property type="molecule type" value="Genomic_DNA"/>
</dbReference>
<evidence type="ECO:0000313" key="3">
    <source>
        <dbReference type="Proteomes" id="UP000009022"/>
    </source>
</evidence>
<name>B3SF87_TRIAD</name>
<proteinExistence type="predicted"/>
<dbReference type="AlphaFoldDB" id="B3SF87"/>
<dbReference type="KEGG" id="tad:TRIADDRAFT_62893"/>
<evidence type="ECO:0000313" key="2">
    <source>
        <dbReference type="EMBL" id="EDV18608.1"/>
    </source>
</evidence>
<feature type="transmembrane region" description="Helical" evidence="1">
    <location>
        <begin position="91"/>
        <end position="111"/>
    </location>
</feature>
<keyword evidence="1" id="KW-0812">Transmembrane</keyword>
<organism evidence="2 3">
    <name type="scientific">Trichoplax adhaerens</name>
    <name type="common">Trichoplax reptans</name>
    <dbReference type="NCBI Taxonomy" id="10228"/>
    <lineage>
        <taxon>Eukaryota</taxon>
        <taxon>Metazoa</taxon>
        <taxon>Placozoa</taxon>
        <taxon>Uniplacotomia</taxon>
        <taxon>Trichoplacea</taxon>
        <taxon>Trichoplacidae</taxon>
        <taxon>Trichoplax</taxon>
    </lineage>
</organism>
<evidence type="ECO:0000256" key="1">
    <source>
        <dbReference type="SAM" id="Phobius"/>
    </source>
</evidence>
<dbReference type="CTD" id="6760120"/>
<feature type="non-terminal residue" evidence="2">
    <location>
        <position position="166"/>
    </location>
</feature>